<feature type="compositionally biased region" description="Basic and acidic residues" evidence="2">
    <location>
        <begin position="20"/>
        <end position="41"/>
    </location>
</feature>
<accession>A0A9P6L1E5</accession>
<sequence>RPAFTAERLLASKTPAKTTSDTEAKNATKTSTDTDGRSKTKIGKETYIYKVPEQIHPDTGISNVDSLLLTNKAMVILNSFVNDIFERITTEASNTGISNK</sequence>
<gene>
    <name evidence="4" type="ORF">BJ322DRAFT_1175243</name>
</gene>
<dbReference type="GO" id="GO:0030527">
    <property type="term" value="F:structural constituent of chromatin"/>
    <property type="evidence" value="ECO:0007669"/>
    <property type="project" value="InterPro"/>
</dbReference>
<evidence type="ECO:0000313" key="5">
    <source>
        <dbReference type="Proteomes" id="UP000736335"/>
    </source>
</evidence>
<comment type="similarity">
    <text evidence="1">Belongs to the histone H2B family.</text>
</comment>
<dbReference type="Proteomes" id="UP000736335">
    <property type="component" value="Unassembled WGS sequence"/>
</dbReference>
<dbReference type="InterPro" id="IPR009072">
    <property type="entry name" value="Histone-fold"/>
</dbReference>
<dbReference type="InterPro" id="IPR007125">
    <property type="entry name" value="H2A/H2B/H3"/>
</dbReference>
<keyword evidence="5" id="KW-1185">Reference proteome</keyword>
<evidence type="ECO:0000313" key="4">
    <source>
        <dbReference type="EMBL" id="KAF9778117.1"/>
    </source>
</evidence>
<feature type="domain" description="Core Histone H2A/H2B/H3" evidence="3">
    <location>
        <begin position="34"/>
        <end position="100"/>
    </location>
</feature>
<dbReference type="SUPFAM" id="SSF47113">
    <property type="entry name" value="Histone-fold"/>
    <property type="match status" value="1"/>
</dbReference>
<dbReference type="GO" id="GO:0003677">
    <property type="term" value="F:DNA binding"/>
    <property type="evidence" value="ECO:0007669"/>
    <property type="project" value="InterPro"/>
</dbReference>
<dbReference type="Pfam" id="PF00125">
    <property type="entry name" value="Histone"/>
    <property type="match status" value="1"/>
</dbReference>
<feature type="non-terminal residue" evidence="4">
    <location>
        <position position="1"/>
    </location>
</feature>
<dbReference type="PANTHER" id="PTHR23428">
    <property type="entry name" value="HISTONE H2B"/>
    <property type="match status" value="1"/>
</dbReference>
<proteinExistence type="inferred from homology"/>
<protein>
    <recommendedName>
        <fullName evidence="3">Core Histone H2A/H2B/H3 domain-containing protein</fullName>
    </recommendedName>
</protein>
<comment type="caution">
    <text evidence="4">The sequence shown here is derived from an EMBL/GenBank/DDBJ whole genome shotgun (WGS) entry which is preliminary data.</text>
</comment>
<feature type="non-terminal residue" evidence="4">
    <location>
        <position position="100"/>
    </location>
</feature>
<evidence type="ECO:0000256" key="1">
    <source>
        <dbReference type="ARBA" id="ARBA00006846"/>
    </source>
</evidence>
<organism evidence="4 5">
    <name type="scientific">Thelephora terrestris</name>
    <dbReference type="NCBI Taxonomy" id="56493"/>
    <lineage>
        <taxon>Eukaryota</taxon>
        <taxon>Fungi</taxon>
        <taxon>Dikarya</taxon>
        <taxon>Basidiomycota</taxon>
        <taxon>Agaricomycotina</taxon>
        <taxon>Agaricomycetes</taxon>
        <taxon>Thelephorales</taxon>
        <taxon>Thelephoraceae</taxon>
        <taxon>Thelephora</taxon>
    </lineage>
</organism>
<evidence type="ECO:0000256" key="2">
    <source>
        <dbReference type="SAM" id="MobiDB-lite"/>
    </source>
</evidence>
<dbReference type="GO" id="GO:0046982">
    <property type="term" value="F:protein heterodimerization activity"/>
    <property type="evidence" value="ECO:0007669"/>
    <property type="project" value="InterPro"/>
</dbReference>
<dbReference type="InterPro" id="IPR000558">
    <property type="entry name" value="Histone_H2B"/>
</dbReference>
<name>A0A9P6L1E5_9AGAM</name>
<reference evidence="4" key="1">
    <citation type="journal article" date="2020" name="Nat. Commun.">
        <title>Large-scale genome sequencing of mycorrhizal fungi provides insights into the early evolution of symbiotic traits.</title>
        <authorList>
            <person name="Miyauchi S."/>
            <person name="Kiss E."/>
            <person name="Kuo A."/>
            <person name="Drula E."/>
            <person name="Kohler A."/>
            <person name="Sanchez-Garcia M."/>
            <person name="Morin E."/>
            <person name="Andreopoulos B."/>
            <person name="Barry K.W."/>
            <person name="Bonito G."/>
            <person name="Buee M."/>
            <person name="Carver A."/>
            <person name="Chen C."/>
            <person name="Cichocki N."/>
            <person name="Clum A."/>
            <person name="Culley D."/>
            <person name="Crous P.W."/>
            <person name="Fauchery L."/>
            <person name="Girlanda M."/>
            <person name="Hayes R.D."/>
            <person name="Keri Z."/>
            <person name="LaButti K."/>
            <person name="Lipzen A."/>
            <person name="Lombard V."/>
            <person name="Magnuson J."/>
            <person name="Maillard F."/>
            <person name="Murat C."/>
            <person name="Nolan M."/>
            <person name="Ohm R.A."/>
            <person name="Pangilinan J."/>
            <person name="Pereira M.F."/>
            <person name="Perotto S."/>
            <person name="Peter M."/>
            <person name="Pfister S."/>
            <person name="Riley R."/>
            <person name="Sitrit Y."/>
            <person name="Stielow J.B."/>
            <person name="Szollosi G."/>
            <person name="Zifcakova L."/>
            <person name="Stursova M."/>
            <person name="Spatafora J.W."/>
            <person name="Tedersoo L."/>
            <person name="Vaario L.M."/>
            <person name="Yamada A."/>
            <person name="Yan M."/>
            <person name="Wang P."/>
            <person name="Xu J."/>
            <person name="Bruns T."/>
            <person name="Baldrian P."/>
            <person name="Vilgalys R."/>
            <person name="Dunand C."/>
            <person name="Henrissat B."/>
            <person name="Grigoriev I.V."/>
            <person name="Hibbett D."/>
            <person name="Nagy L.G."/>
            <person name="Martin F.M."/>
        </authorList>
    </citation>
    <scope>NUCLEOTIDE SEQUENCE</scope>
    <source>
        <strain evidence="4">UH-Tt-Lm1</strain>
    </source>
</reference>
<dbReference type="AlphaFoldDB" id="A0A9P6L1E5"/>
<reference evidence="4" key="2">
    <citation type="submission" date="2020-11" db="EMBL/GenBank/DDBJ databases">
        <authorList>
            <consortium name="DOE Joint Genome Institute"/>
            <person name="Kuo A."/>
            <person name="Miyauchi S."/>
            <person name="Kiss E."/>
            <person name="Drula E."/>
            <person name="Kohler A."/>
            <person name="Sanchez-Garcia M."/>
            <person name="Andreopoulos B."/>
            <person name="Barry K.W."/>
            <person name="Bonito G."/>
            <person name="Buee M."/>
            <person name="Carver A."/>
            <person name="Chen C."/>
            <person name="Cichocki N."/>
            <person name="Clum A."/>
            <person name="Culley D."/>
            <person name="Crous P.W."/>
            <person name="Fauchery L."/>
            <person name="Girlanda M."/>
            <person name="Hayes R."/>
            <person name="Keri Z."/>
            <person name="Labutti K."/>
            <person name="Lipzen A."/>
            <person name="Lombard V."/>
            <person name="Magnuson J."/>
            <person name="Maillard F."/>
            <person name="Morin E."/>
            <person name="Murat C."/>
            <person name="Nolan M."/>
            <person name="Ohm R."/>
            <person name="Pangilinan J."/>
            <person name="Pereira M."/>
            <person name="Perotto S."/>
            <person name="Peter M."/>
            <person name="Riley R."/>
            <person name="Sitrit Y."/>
            <person name="Stielow B."/>
            <person name="Szollosi G."/>
            <person name="Zifcakova L."/>
            <person name="Stursova M."/>
            <person name="Spatafora J.W."/>
            <person name="Tedersoo L."/>
            <person name="Vaario L.-M."/>
            <person name="Yamada A."/>
            <person name="Yan M."/>
            <person name="Wang P."/>
            <person name="Xu J."/>
            <person name="Bruns T."/>
            <person name="Baldrian P."/>
            <person name="Vilgalys R."/>
            <person name="Henrissat B."/>
            <person name="Grigoriev I.V."/>
            <person name="Hibbett D."/>
            <person name="Nagy L.G."/>
            <person name="Martin F.M."/>
        </authorList>
    </citation>
    <scope>NUCLEOTIDE SEQUENCE</scope>
    <source>
        <strain evidence="4">UH-Tt-Lm1</strain>
    </source>
</reference>
<dbReference type="Gene3D" id="1.10.20.10">
    <property type="entry name" value="Histone, subunit A"/>
    <property type="match status" value="1"/>
</dbReference>
<feature type="region of interest" description="Disordered" evidence="2">
    <location>
        <begin position="1"/>
        <end position="41"/>
    </location>
</feature>
<dbReference type="GO" id="GO:0000786">
    <property type="term" value="C:nucleosome"/>
    <property type="evidence" value="ECO:0007669"/>
    <property type="project" value="InterPro"/>
</dbReference>
<evidence type="ECO:0000259" key="3">
    <source>
        <dbReference type="Pfam" id="PF00125"/>
    </source>
</evidence>
<dbReference type="EMBL" id="WIUZ02000024">
    <property type="protein sequence ID" value="KAF9778117.1"/>
    <property type="molecule type" value="Genomic_DNA"/>
</dbReference>